<dbReference type="OrthoDB" id="9766715at2"/>
<keyword evidence="3 4" id="KW-0786">Thiamine pyrophosphate</keyword>
<dbReference type="KEGG" id="aaxa:NCTC10138_01716"/>
<comment type="cofactor">
    <cofactor evidence="1 4">
        <name>thiamine diphosphate</name>
        <dbReference type="ChEBI" id="CHEBI:58937"/>
    </cofactor>
</comment>
<organism evidence="6 7">
    <name type="scientific">Haploplasma axanthum</name>
    <name type="common">Acholeplasma axanthum</name>
    <dbReference type="NCBI Taxonomy" id="29552"/>
    <lineage>
        <taxon>Bacteria</taxon>
        <taxon>Bacillati</taxon>
        <taxon>Mycoplasmatota</taxon>
        <taxon>Mollicutes</taxon>
        <taxon>Acholeplasmatales</taxon>
        <taxon>Acholeplasmataceae</taxon>
        <taxon>Haploplasma</taxon>
    </lineage>
</organism>
<evidence type="ECO:0000313" key="7">
    <source>
        <dbReference type="Proteomes" id="UP000289841"/>
    </source>
</evidence>
<dbReference type="InterPro" id="IPR017596">
    <property type="entry name" value="PdhA/BkdA"/>
</dbReference>
<accession>A0A449BFV7</accession>
<dbReference type="InterPro" id="IPR001017">
    <property type="entry name" value="DH_E1"/>
</dbReference>
<dbReference type="InterPro" id="IPR050771">
    <property type="entry name" value="Alpha-ketoacid_DH_E1_comp"/>
</dbReference>
<dbReference type="EMBL" id="LR215048">
    <property type="protein sequence ID" value="VEU81318.1"/>
    <property type="molecule type" value="Genomic_DNA"/>
</dbReference>
<name>A0A449BFV7_HAPAX</name>
<feature type="domain" description="Dehydrogenase E1 component" evidence="5">
    <location>
        <begin position="44"/>
        <end position="328"/>
    </location>
</feature>
<sequence>MSHVLIKTYDPLKLKKLEILDQNGKIVNPDLDPKLDKETLLKMYKTMTLGRVADTRAVQYQRQGRMLTFPPNIGQEATQVGAMAALKEGDWLSPAFRELNMMLYKGVPLENIYLYWYGNEMGSKFPREAHVLPVNIIIGSQVAIAAGLGMAAQRQGKDEIAVASIGDGGTSHGDFNEALNFAGSMQSPLVVIVQNNKWGISTPRSVASKAETLAQKAVAAGIKGIQVDGNDVLAMYVAMREARESAKAGVPVVIEALTYRMGAHTTSDDPTLYRDSKEVEEWAKKDPIERLKKYLISKKWWSQKEEEALDKENNDYVQEVFGRVEKTGDLDLIEVFKYVYEEMTPNQVEQYENYKKFLEGGK</sequence>
<dbReference type="Proteomes" id="UP000289841">
    <property type="component" value="Chromosome"/>
</dbReference>
<evidence type="ECO:0000256" key="3">
    <source>
        <dbReference type="ARBA" id="ARBA00023052"/>
    </source>
</evidence>
<evidence type="ECO:0000313" key="6">
    <source>
        <dbReference type="EMBL" id="VEU81318.1"/>
    </source>
</evidence>
<dbReference type="GO" id="GO:0009083">
    <property type="term" value="P:branched-chain amino acid catabolic process"/>
    <property type="evidence" value="ECO:0007669"/>
    <property type="project" value="TreeGrafter"/>
</dbReference>
<dbReference type="CDD" id="cd02000">
    <property type="entry name" value="TPP_E1_PDC_ADC_BCADC"/>
    <property type="match status" value="1"/>
</dbReference>
<dbReference type="Pfam" id="PF00676">
    <property type="entry name" value="E1_dh"/>
    <property type="match status" value="1"/>
</dbReference>
<evidence type="ECO:0000259" key="5">
    <source>
        <dbReference type="Pfam" id="PF00676"/>
    </source>
</evidence>
<protein>
    <recommendedName>
        <fullName evidence="4">Pyruvate dehydrogenase E1 component subunit alpha</fullName>
        <ecNumber evidence="4">1.2.4.1</ecNumber>
    </recommendedName>
</protein>
<comment type="subunit">
    <text evidence="4">Heterodimer of an alpha and a beta chain.</text>
</comment>
<reference evidence="6 7" key="1">
    <citation type="submission" date="2019-01" db="EMBL/GenBank/DDBJ databases">
        <authorList>
            <consortium name="Pathogen Informatics"/>
        </authorList>
    </citation>
    <scope>NUCLEOTIDE SEQUENCE [LARGE SCALE GENOMIC DNA]</scope>
    <source>
        <strain evidence="6 7">NCTC10138</strain>
    </source>
</reference>
<keyword evidence="4 6" id="KW-0670">Pyruvate</keyword>
<dbReference type="AlphaFoldDB" id="A0A449BFV7"/>
<dbReference type="Gene3D" id="3.40.50.970">
    <property type="match status" value="1"/>
</dbReference>
<dbReference type="GO" id="GO:0004739">
    <property type="term" value="F:pyruvate dehydrogenase (acetyl-transferring) activity"/>
    <property type="evidence" value="ECO:0007669"/>
    <property type="project" value="UniProtKB-UniRule"/>
</dbReference>
<keyword evidence="7" id="KW-1185">Reference proteome</keyword>
<dbReference type="NCBIfam" id="TIGR03181">
    <property type="entry name" value="PDH_E1_alph_x"/>
    <property type="match status" value="1"/>
</dbReference>
<proteinExistence type="predicted"/>
<dbReference type="EC" id="1.2.4.1" evidence="4"/>
<dbReference type="PANTHER" id="PTHR43380:SF1">
    <property type="entry name" value="2-OXOISOVALERATE DEHYDROGENASE SUBUNIT ALPHA, MITOCHONDRIAL"/>
    <property type="match status" value="1"/>
</dbReference>
<evidence type="ECO:0000256" key="2">
    <source>
        <dbReference type="ARBA" id="ARBA00023002"/>
    </source>
</evidence>
<dbReference type="PANTHER" id="PTHR43380">
    <property type="entry name" value="2-OXOISOVALERATE DEHYDROGENASE SUBUNIT ALPHA, MITOCHONDRIAL"/>
    <property type="match status" value="1"/>
</dbReference>
<dbReference type="InterPro" id="IPR029061">
    <property type="entry name" value="THDP-binding"/>
</dbReference>
<evidence type="ECO:0000256" key="1">
    <source>
        <dbReference type="ARBA" id="ARBA00001964"/>
    </source>
</evidence>
<gene>
    <name evidence="6" type="primary">pdhA</name>
    <name evidence="6" type="ORF">NCTC10138_01716</name>
</gene>
<comment type="catalytic activity">
    <reaction evidence="4">
        <text>N(6)-[(R)-lipoyl]-L-lysyl-[protein] + pyruvate + H(+) = N(6)-[(R)-S(8)-acetyldihydrolipoyl]-L-lysyl-[protein] + CO2</text>
        <dbReference type="Rhea" id="RHEA:19189"/>
        <dbReference type="Rhea" id="RHEA-COMP:10474"/>
        <dbReference type="Rhea" id="RHEA-COMP:10478"/>
        <dbReference type="ChEBI" id="CHEBI:15361"/>
        <dbReference type="ChEBI" id="CHEBI:15378"/>
        <dbReference type="ChEBI" id="CHEBI:16526"/>
        <dbReference type="ChEBI" id="CHEBI:83099"/>
        <dbReference type="ChEBI" id="CHEBI:83111"/>
        <dbReference type="EC" id="1.2.4.1"/>
    </reaction>
</comment>
<keyword evidence="2 4" id="KW-0560">Oxidoreductase</keyword>
<dbReference type="RefSeq" id="WP_026390946.1">
    <property type="nucleotide sequence ID" value="NZ_LR215048.1"/>
</dbReference>
<evidence type="ECO:0000256" key="4">
    <source>
        <dbReference type="RuleBase" id="RU366007"/>
    </source>
</evidence>
<dbReference type="STRING" id="1278311.GCA_000428705_01522"/>
<dbReference type="SUPFAM" id="SSF52518">
    <property type="entry name" value="Thiamin diphosphate-binding fold (THDP-binding)"/>
    <property type="match status" value="1"/>
</dbReference>
<comment type="function">
    <text evidence="4">The pyruvate dehydrogenase complex catalyzes the overall conversion of pyruvate to acetyl-CoA and CO(2). It contains multiple copies of three enzymatic components: pyruvate dehydrogenase (E1), dihydrolipoamide acetyltransferase (E2) and lipoamide dehydrogenase (E3).</text>
</comment>